<dbReference type="Gene3D" id="1.10.287.1120">
    <property type="entry name" value="Bipartite methylase S protein"/>
    <property type="match status" value="1"/>
</dbReference>
<dbReference type="Gene3D" id="3.90.220.20">
    <property type="entry name" value="DNA methylase specificity domains"/>
    <property type="match status" value="1"/>
</dbReference>
<keyword evidence="2" id="KW-0238">DNA-binding</keyword>
<dbReference type="EMBL" id="LTAG01000101">
    <property type="protein sequence ID" value="KXO15581.1"/>
    <property type="molecule type" value="Genomic_DNA"/>
</dbReference>
<dbReference type="REBASE" id="170300">
    <property type="entry name" value="S1.Pbi7880ORF1681P"/>
</dbReference>
<evidence type="ECO:0008006" key="5">
    <source>
        <dbReference type="Google" id="ProtNLM"/>
    </source>
</evidence>
<protein>
    <recommendedName>
        <fullName evidence="5">Type I restriction modification DNA specificity domain protein</fullName>
    </recommendedName>
</protein>
<evidence type="ECO:0000313" key="3">
    <source>
        <dbReference type="EMBL" id="KXO15581.1"/>
    </source>
</evidence>
<dbReference type="Proteomes" id="UP000070093">
    <property type="component" value="Unassembled WGS sequence"/>
</dbReference>
<keyword evidence="1" id="KW-0680">Restriction system</keyword>
<name>A0A137ST41_9BACT</name>
<dbReference type="PATRIC" id="fig|28125.4.peg.1668"/>
<comment type="caution">
    <text evidence="3">The sequence shown here is derived from an EMBL/GenBank/DDBJ whole genome shotgun (WGS) entry which is preliminary data.</text>
</comment>
<dbReference type="GO" id="GO:0009307">
    <property type="term" value="P:DNA restriction-modification system"/>
    <property type="evidence" value="ECO:0007669"/>
    <property type="project" value="UniProtKB-KW"/>
</dbReference>
<evidence type="ECO:0000313" key="4">
    <source>
        <dbReference type="Proteomes" id="UP000070093"/>
    </source>
</evidence>
<dbReference type="STRING" id="28125.HMPREF3202_01679"/>
<sequence length="247" mass="28440">MFPQERERELFDSLKQSEIANVVTKGLNPNVRMKDSGIPWIGLIPEHWEVKRLRHFIKFVSVKGHGEKPLLSVTREQGVIERDVESKEENHNFIPDDLSGYKLVRKGQFVINKMKSWQGSYGVSDYEGIVSPAYYVCDLTFPCKKFFSMAIRSKAYIPFFTQYSKGIRVDQWDLSLIGLKSIPFIVPPIEEQQAIVDYIEAKLSKIDSCMANLQAEIDYLKEFKQRLISDVVTGQICVAKPQRGEQQ</sequence>
<dbReference type="PANTHER" id="PTHR43140:SF1">
    <property type="entry name" value="TYPE I RESTRICTION ENZYME ECOKI SPECIFICITY SUBUNIT"/>
    <property type="match status" value="1"/>
</dbReference>
<evidence type="ECO:0000256" key="2">
    <source>
        <dbReference type="ARBA" id="ARBA00023125"/>
    </source>
</evidence>
<dbReference type="InterPro" id="IPR044946">
    <property type="entry name" value="Restrct_endonuc_typeI_TRD_sf"/>
</dbReference>
<dbReference type="AlphaFoldDB" id="A0A137ST41"/>
<evidence type="ECO:0000256" key="1">
    <source>
        <dbReference type="ARBA" id="ARBA00022747"/>
    </source>
</evidence>
<organism evidence="3 4">
    <name type="scientific">Prevotella bivia</name>
    <dbReference type="NCBI Taxonomy" id="28125"/>
    <lineage>
        <taxon>Bacteria</taxon>
        <taxon>Pseudomonadati</taxon>
        <taxon>Bacteroidota</taxon>
        <taxon>Bacteroidia</taxon>
        <taxon>Bacteroidales</taxon>
        <taxon>Prevotellaceae</taxon>
        <taxon>Prevotella</taxon>
    </lineage>
</organism>
<dbReference type="PANTHER" id="PTHR43140">
    <property type="entry name" value="TYPE-1 RESTRICTION ENZYME ECOKI SPECIFICITY PROTEIN"/>
    <property type="match status" value="1"/>
</dbReference>
<dbReference type="InterPro" id="IPR051212">
    <property type="entry name" value="Type-I_RE_S_subunit"/>
</dbReference>
<reference evidence="3 4" key="1">
    <citation type="submission" date="2016-02" db="EMBL/GenBank/DDBJ databases">
        <authorList>
            <person name="Wen L."/>
            <person name="He K."/>
            <person name="Yang H."/>
        </authorList>
    </citation>
    <scope>NUCLEOTIDE SEQUENCE [LARGE SCALE GENOMIC DNA]</scope>
    <source>
        <strain evidence="3 4">GED7880</strain>
    </source>
</reference>
<proteinExistence type="predicted"/>
<dbReference type="SUPFAM" id="SSF116734">
    <property type="entry name" value="DNA methylase specificity domain"/>
    <property type="match status" value="1"/>
</dbReference>
<dbReference type="GO" id="GO:0003677">
    <property type="term" value="F:DNA binding"/>
    <property type="evidence" value="ECO:0007669"/>
    <property type="project" value="UniProtKB-KW"/>
</dbReference>
<gene>
    <name evidence="3" type="ORF">HMPREF3202_01679</name>
</gene>
<accession>A0A137ST41</accession>
<dbReference type="RefSeq" id="WP_061315315.1">
    <property type="nucleotide sequence ID" value="NZ_KQ965701.1"/>
</dbReference>